<dbReference type="Proteomes" id="UP000314294">
    <property type="component" value="Unassembled WGS sequence"/>
</dbReference>
<comment type="caution">
    <text evidence="1">The sequence shown here is derived from an EMBL/GenBank/DDBJ whole genome shotgun (WGS) entry which is preliminary data.</text>
</comment>
<dbReference type="EMBL" id="SRLO01000629">
    <property type="protein sequence ID" value="TNN50152.1"/>
    <property type="molecule type" value="Genomic_DNA"/>
</dbReference>
<proteinExistence type="predicted"/>
<gene>
    <name evidence="1" type="ORF">EYF80_039641</name>
</gene>
<evidence type="ECO:0000313" key="2">
    <source>
        <dbReference type="Proteomes" id="UP000314294"/>
    </source>
</evidence>
<evidence type="ECO:0000313" key="1">
    <source>
        <dbReference type="EMBL" id="TNN50152.1"/>
    </source>
</evidence>
<name>A0A4Z2GC03_9TELE</name>
<keyword evidence="2" id="KW-1185">Reference proteome</keyword>
<accession>A0A4Z2GC03</accession>
<organism evidence="1 2">
    <name type="scientific">Liparis tanakae</name>
    <name type="common">Tanaka's snailfish</name>
    <dbReference type="NCBI Taxonomy" id="230148"/>
    <lineage>
        <taxon>Eukaryota</taxon>
        <taxon>Metazoa</taxon>
        <taxon>Chordata</taxon>
        <taxon>Craniata</taxon>
        <taxon>Vertebrata</taxon>
        <taxon>Euteleostomi</taxon>
        <taxon>Actinopterygii</taxon>
        <taxon>Neopterygii</taxon>
        <taxon>Teleostei</taxon>
        <taxon>Neoteleostei</taxon>
        <taxon>Acanthomorphata</taxon>
        <taxon>Eupercaria</taxon>
        <taxon>Perciformes</taxon>
        <taxon>Cottioidei</taxon>
        <taxon>Cottales</taxon>
        <taxon>Liparidae</taxon>
        <taxon>Liparis</taxon>
    </lineage>
</organism>
<reference evidence="1 2" key="1">
    <citation type="submission" date="2019-03" db="EMBL/GenBank/DDBJ databases">
        <title>First draft genome of Liparis tanakae, snailfish: a comprehensive survey of snailfish specific genes.</title>
        <authorList>
            <person name="Kim W."/>
            <person name="Song I."/>
            <person name="Jeong J.-H."/>
            <person name="Kim D."/>
            <person name="Kim S."/>
            <person name="Ryu S."/>
            <person name="Song J.Y."/>
            <person name="Lee S.K."/>
        </authorList>
    </citation>
    <scope>NUCLEOTIDE SEQUENCE [LARGE SCALE GENOMIC DNA]</scope>
    <source>
        <tissue evidence="1">Muscle</tissue>
    </source>
</reference>
<dbReference type="AlphaFoldDB" id="A0A4Z2GC03"/>
<sequence>MSIRRGHTHTSVDSRALTHLLTDDLVVETQIAGDQHADVGVTQVGAVDLLVPASRVDVCKGLVDLQGPDALIVHPVRGDAPLLPERPQADGAV</sequence>
<protein>
    <submittedName>
        <fullName evidence="1">Uncharacterized protein</fullName>
    </submittedName>
</protein>